<feature type="domain" description="HECT" evidence="9">
    <location>
        <begin position="712"/>
        <end position="1037"/>
    </location>
</feature>
<evidence type="ECO:0000256" key="5">
    <source>
        <dbReference type="ARBA" id="ARBA00022786"/>
    </source>
</evidence>
<keyword evidence="3" id="KW-0808">Transferase</keyword>
<reference evidence="11" key="1">
    <citation type="submission" date="2025-08" db="UniProtKB">
        <authorList>
            <consortium name="RefSeq"/>
        </authorList>
    </citation>
    <scope>IDENTIFICATION</scope>
    <source>
        <tissue evidence="11">Blood</tissue>
    </source>
</reference>
<feature type="repeat" description="RCC1" evidence="7">
    <location>
        <begin position="1"/>
        <end position="56"/>
    </location>
</feature>
<evidence type="ECO:0000313" key="11">
    <source>
        <dbReference type="RefSeq" id="XP_054846376.1"/>
    </source>
</evidence>
<dbReference type="AlphaFoldDB" id="A0AA97L9B0"/>
<dbReference type="Pfam" id="PF25390">
    <property type="entry name" value="WD40_RLD"/>
    <property type="match status" value="1"/>
</dbReference>
<evidence type="ECO:0000256" key="2">
    <source>
        <dbReference type="ARBA" id="ARBA00022490"/>
    </source>
</evidence>
<feature type="repeat" description="RCC1" evidence="7">
    <location>
        <begin position="112"/>
        <end position="163"/>
    </location>
</feature>
<keyword evidence="10" id="KW-1185">Reference proteome</keyword>
<evidence type="ECO:0000313" key="10">
    <source>
        <dbReference type="Proteomes" id="UP001190640"/>
    </source>
</evidence>
<name>A0AA97L9B0_EUBMA</name>
<feature type="repeat" description="RCC1" evidence="7">
    <location>
        <begin position="164"/>
        <end position="216"/>
    </location>
</feature>
<dbReference type="PANTHER" id="PTHR45622">
    <property type="entry name" value="UBIQUITIN-PROTEIN LIGASE E3A-RELATED"/>
    <property type="match status" value="1"/>
</dbReference>
<dbReference type="GO" id="GO:0004842">
    <property type="term" value="F:ubiquitin-protein transferase activity"/>
    <property type="evidence" value="ECO:0007669"/>
    <property type="project" value="InterPro"/>
</dbReference>
<dbReference type="SUPFAM" id="SSF56204">
    <property type="entry name" value="Hect, E3 ligase catalytic domain"/>
    <property type="match status" value="1"/>
</dbReference>
<dbReference type="SUPFAM" id="SSF50985">
    <property type="entry name" value="RCC1/BLIP-II"/>
    <property type="match status" value="1"/>
</dbReference>
<feature type="repeat" description="RCC1" evidence="7">
    <location>
        <begin position="272"/>
        <end position="322"/>
    </location>
</feature>
<dbReference type="RefSeq" id="XP_054846376.1">
    <property type="nucleotide sequence ID" value="XM_054990401.1"/>
</dbReference>
<dbReference type="SMART" id="SM00119">
    <property type="entry name" value="HECTc"/>
    <property type="match status" value="1"/>
</dbReference>
<dbReference type="Gene3D" id="3.30.2410.10">
    <property type="entry name" value="Hect, E3 ligase catalytic domain"/>
    <property type="match status" value="1"/>
</dbReference>
<keyword evidence="2" id="KW-0963">Cytoplasm</keyword>
<evidence type="ECO:0000256" key="7">
    <source>
        <dbReference type="PROSITE-ProRule" id="PRU00235"/>
    </source>
</evidence>
<dbReference type="InterPro" id="IPR035983">
    <property type="entry name" value="Hect_E3_ubiquitin_ligase"/>
</dbReference>
<evidence type="ECO:0000256" key="1">
    <source>
        <dbReference type="ARBA" id="ARBA00004496"/>
    </source>
</evidence>
<dbReference type="Pfam" id="PF00415">
    <property type="entry name" value="RCC1"/>
    <property type="match status" value="1"/>
</dbReference>
<dbReference type="InterPro" id="IPR058923">
    <property type="entry name" value="RCC1-like_dom"/>
</dbReference>
<dbReference type="PROSITE" id="PS00626">
    <property type="entry name" value="RCC1_2"/>
    <property type="match status" value="3"/>
</dbReference>
<keyword evidence="4" id="KW-0677">Repeat</keyword>
<dbReference type="GeneID" id="129336971"/>
<dbReference type="PANTHER" id="PTHR45622:SF11">
    <property type="entry name" value="E3 UBIQUITIN-PROTEIN LIGASE HERC6-RELATED"/>
    <property type="match status" value="1"/>
</dbReference>
<organism evidence="10 11">
    <name type="scientific">Eublepharis macularius</name>
    <name type="common">Leopard gecko</name>
    <name type="synonym">Cyrtodactylus macularius</name>
    <dbReference type="NCBI Taxonomy" id="481883"/>
    <lineage>
        <taxon>Eukaryota</taxon>
        <taxon>Metazoa</taxon>
        <taxon>Chordata</taxon>
        <taxon>Craniata</taxon>
        <taxon>Vertebrata</taxon>
        <taxon>Euteleostomi</taxon>
        <taxon>Lepidosauria</taxon>
        <taxon>Squamata</taxon>
        <taxon>Bifurcata</taxon>
        <taxon>Gekkota</taxon>
        <taxon>Eublepharidae</taxon>
        <taxon>Eublepharinae</taxon>
        <taxon>Eublepharis</taxon>
    </lineage>
</organism>
<dbReference type="PROSITE" id="PS50237">
    <property type="entry name" value="HECT"/>
    <property type="match status" value="1"/>
</dbReference>
<dbReference type="Gene3D" id="3.30.2160.10">
    <property type="entry name" value="Hect, E3 ligase catalytic domain"/>
    <property type="match status" value="1"/>
</dbReference>
<dbReference type="InterPro" id="IPR009091">
    <property type="entry name" value="RCC1/BLIP-II"/>
</dbReference>
<feature type="active site" description="Glycyl thioester intermediate" evidence="6">
    <location>
        <position position="1005"/>
    </location>
</feature>
<feature type="repeat" description="RCC1" evidence="7">
    <location>
        <begin position="57"/>
        <end position="111"/>
    </location>
</feature>
<dbReference type="CDD" id="cd00078">
    <property type="entry name" value="HECTc"/>
    <property type="match status" value="1"/>
</dbReference>
<evidence type="ECO:0000259" key="9">
    <source>
        <dbReference type="PROSITE" id="PS50237"/>
    </source>
</evidence>
<dbReference type="Gene3D" id="2.130.10.30">
    <property type="entry name" value="Regulator of chromosome condensation 1/beta-lactamase-inhibitor protein II"/>
    <property type="match status" value="2"/>
</dbReference>
<dbReference type="Gene3D" id="3.90.1750.10">
    <property type="entry name" value="Hect, E3 ligase catalytic domains"/>
    <property type="match status" value="1"/>
</dbReference>
<gene>
    <name evidence="11" type="primary">LOC129336971</name>
</gene>
<dbReference type="PRINTS" id="PR00633">
    <property type="entry name" value="RCCNDNSATION"/>
</dbReference>
<evidence type="ECO:0000256" key="8">
    <source>
        <dbReference type="SAM" id="MobiDB-lite"/>
    </source>
</evidence>
<feature type="repeat" description="RCC1" evidence="7">
    <location>
        <begin position="217"/>
        <end position="271"/>
    </location>
</feature>
<evidence type="ECO:0000256" key="4">
    <source>
        <dbReference type="ARBA" id="ARBA00022737"/>
    </source>
</evidence>
<dbReference type="InterPro" id="IPR051709">
    <property type="entry name" value="Ub-ligase/GTPase-reg"/>
</dbReference>
<feature type="region of interest" description="Disordered" evidence="8">
    <location>
        <begin position="12"/>
        <end position="36"/>
    </location>
</feature>
<dbReference type="InterPro" id="IPR000408">
    <property type="entry name" value="Reg_chr_condens"/>
</dbReference>
<sequence>MLYCWGEGASGQLGLGDAAEGRSEPIRFRPGPDASSRRGAALVACGERHTLLLHADGSVSSCGDNARGQLGRRLPAGRQCGSVPERIRALEAQAVVYVSCGKEHSIAVCSNRRVFSWGAGSFGQLGTGELKDCFIPKKIDGLSTFEIIQVACGHYHSIALAKDGRVFSWGQNTHGQLGVGKEAPSHSRPQHVSALDGIPLAQVAAGGAHSFALSLSGVAYAWGRNNAHQLGLSQSDPKEQIFKPCSVAALKNLDVIYISCGAEHTAILTENGSVFTFGDNSAGQLGTNCSAQKRGPQKVDWIDGPVSHLACGSYHTLACISASSRLISFGRGCSEHGTASCTQDETQSFNISALISPNELSGIEVKQVFAGTYANFAIAQVYPAPKCANRASTLGALPKISQLSRALIDEWMSAVEWSARRQKAEREIQVIFSSPPCLTASFLKPRSSLEVGCCITVDLQKAREVFFELTKKDWIALKIFLSVLNVLVHSLPLNSPHQEALSCFLLVPECLDALEAKDQQSLSRSFAETICKLSKRSSDILEKFWSALPVSFFDRIVQMLKKAVVSLLPYYYLSPQCLELLPVLEALQKLYRVNKTTGCKIRLSNFYICEISQGIDLFFDLSRWHTWSDNLIPSPDLSFCRFPFVFDLPSKLQLFHLNSYVMRECLKADAQEALLSNRLNRVRENPKLPIFLLRVQRHNLVVDTLHKLSQVEEDSLKMELVVEFEDEPDRHEASRVLVEFFFCMFDEMVQSDYGMFMYCEQNSPMWFPAKPSAALKKYYLFGILFGLCLCHRILAYVPFPLAAFKKLMGKKPSLDDLKELSPVLGKSLQAILDYEQDDMEENLHLCYNITWDNVNIDLIPDGSSIAVNAANRKDFVSKYVDYIFSKSVEGVFEEFKRGFYKVLDKRVVGFFEPQELMQVAIGDANYDWDVYEKNAVYWGIYSPTHPIIRMFWKVFHELTLADKRGFLLFVSGSFRFPVTELQSVKLKIHSHRSLTEEHIPEAQTCFHLLLLPPYSTEEKLKEKLLQAIENNQGFGKPLSC</sequence>
<dbReference type="InterPro" id="IPR000569">
    <property type="entry name" value="HECT_dom"/>
</dbReference>
<evidence type="ECO:0000256" key="3">
    <source>
        <dbReference type="ARBA" id="ARBA00022679"/>
    </source>
</evidence>
<dbReference type="PROSITE" id="PS50012">
    <property type="entry name" value="RCC1_3"/>
    <property type="match status" value="6"/>
</dbReference>
<dbReference type="KEGG" id="emc:129336971"/>
<evidence type="ECO:0000256" key="6">
    <source>
        <dbReference type="PROSITE-ProRule" id="PRU00104"/>
    </source>
</evidence>
<accession>A0AA97L9B0</accession>
<dbReference type="Proteomes" id="UP001190640">
    <property type="component" value="Chromosome 10"/>
</dbReference>
<dbReference type="FunFam" id="3.30.2160.10:FF:000004">
    <property type="entry name" value="probable E3 ubiquitin-protein ligase HERC4 isoform X1"/>
    <property type="match status" value="1"/>
</dbReference>
<comment type="subcellular location">
    <subcellularLocation>
        <location evidence="1">Cytoplasm</location>
    </subcellularLocation>
</comment>
<proteinExistence type="predicted"/>
<keyword evidence="5 6" id="KW-0833">Ubl conjugation pathway</keyword>
<dbReference type="Pfam" id="PF00632">
    <property type="entry name" value="HECT"/>
    <property type="match status" value="1"/>
</dbReference>
<dbReference type="FunFam" id="3.30.2410.10:FF:000003">
    <property type="entry name" value="probable E3 ubiquitin-protein ligase HERC4 isoform X1"/>
    <property type="match status" value="1"/>
</dbReference>
<dbReference type="GO" id="GO:0005737">
    <property type="term" value="C:cytoplasm"/>
    <property type="evidence" value="ECO:0007669"/>
    <property type="project" value="UniProtKB-SubCell"/>
</dbReference>
<protein>
    <submittedName>
        <fullName evidence="11">Probable E3 ubiquitin-protein ligase HERC6</fullName>
    </submittedName>
</protein>